<evidence type="ECO:0000256" key="6">
    <source>
        <dbReference type="ARBA" id="ARBA00022777"/>
    </source>
</evidence>
<keyword evidence="2" id="KW-0808">Transferase</keyword>
<evidence type="ECO:0000256" key="8">
    <source>
        <dbReference type="ARBA" id="ARBA00022989"/>
    </source>
</evidence>
<keyword evidence="8 12" id="KW-1133">Transmembrane helix</keyword>
<feature type="compositionally biased region" description="Polar residues" evidence="11">
    <location>
        <begin position="183"/>
        <end position="192"/>
    </location>
</feature>
<dbReference type="SUPFAM" id="SSF56112">
    <property type="entry name" value="Protein kinase-like (PK-like)"/>
    <property type="match status" value="1"/>
</dbReference>
<dbReference type="InterPro" id="IPR000719">
    <property type="entry name" value="Prot_kinase_dom"/>
</dbReference>
<dbReference type="PROSITE" id="PS00108">
    <property type="entry name" value="PROTEIN_KINASE_ST"/>
    <property type="match status" value="1"/>
</dbReference>
<keyword evidence="16" id="KW-1185">Reference proteome</keyword>
<reference evidence="15" key="1">
    <citation type="submission" date="2021-08" db="EMBL/GenBank/DDBJ databases">
        <title>WGS assembly of Ceratopteris richardii.</title>
        <authorList>
            <person name="Marchant D.B."/>
            <person name="Chen G."/>
            <person name="Jenkins J."/>
            <person name="Shu S."/>
            <person name="Leebens-Mack J."/>
            <person name="Grimwood J."/>
            <person name="Schmutz J."/>
            <person name="Soltis P."/>
            <person name="Soltis D."/>
            <person name="Chen Z.-H."/>
        </authorList>
    </citation>
    <scope>NUCLEOTIDE SEQUENCE</scope>
    <source>
        <strain evidence="15">Whitten #5841</strain>
        <tissue evidence="15">Leaf</tissue>
    </source>
</reference>
<sequence>MKLIRLLFRSSLLFSFSLLNLWLLLQASCHALVCTELSIAKFPAGKYNSCSLTTIALLHTDIDGSLALKLSWRQQTVGLYSADGWSRWTSGISFLRTIVLHLGRNGYLIMGNGELIIWKSQSHGIRVTSVELLEPGERMVIYERGDHHCWGSQRRSKKGINRVAKRSSNGLRRTILQLNSEANSTETEANAMSDSSPSSNDPYDSTKKILAVEIVVPVLGFLLLLILFLGLAKVIRRRGLKVQRSMNFLWKTRPTDVEAQINSRIQEDEVMLEGLGPGLPPRFTYAEMEEATGGFRKKLGEGGYGAVYEGTIRCSGARVAVKVFLDTASATCRMGFCKEVMSIGEKKHHNLVQLKGFCVEDEHRMLVYELMENGSLNKALFGRKVSTEDRQSKDQERWEEPLQESQLTWKRRRSIILDTAKALAFLHKDDNEGGAVIHCDLKPENILLNESWVAKVSDFGLAKLHWAGCGGGSHHSPSDTHTGGGGGSSATWDATCLMTSKGVRGTLGYVAPELLRLEENESNPITAASDVYSFGVVLLEIVAGRRSMVRGLPFLPGLAFDMLEKEADLSALLDSGLLQDTSPNAAALQREDLEDIRNVVKIGLWCLQEDITLRPTMHKVVDMLTDRSSVSMPPFCSYFEGSSHFFDEVDSSVPNPMFSSCVVPSSDKEQGNSVLTSYEQTSWQTSILSGR</sequence>
<evidence type="ECO:0000256" key="2">
    <source>
        <dbReference type="ARBA" id="ARBA00022679"/>
    </source>
</evidence>
<dbReference type="PROSITE" id="PS50011">
    <property type="entry name" value="PROTEIN_KINASE_DOM"/>
    <property type="match status" value="1"/>
</dbReference>
<dbReference type="PANTHER" id="PTHR47974:SF9">
    <property type="entry name" value="RECEPTOR-LIKE SERINE_THREONINE-PROTEIN KINASE"/>
    <property type="match status" value="1"/>
</dbReference>
<keyword evidence="3 12" id="KW-0812">Transmembrane</keyword>
<comment type="subcellular location">
    <subcellularLocation>
        <location evidence="1">Membrane</location>
        <topology evidence="1">Single-pass membrane protein</topology>
    </subcellularLocation>
</comment>
<name>A0A8T2RJF7_CERRI</name>
<dbReference type="SMART" id="SM00220">
    <property type="entry name" value="S_TKc"/>
    <property type="match status" value="1"/>
</dbReference>
<feature type="transmembrane region" description="Helical" evidence="12">
    <location>
        <begin position="214"/>
        <end position="235"/>
    </location>
</feature>
<feature type="domain" description="Protein kinase" evidence="14">
    <location>
        <begin position="293"/>
        <end position="635"/>
    </location>
</feature>
<evidence type="ECO:0000313" key="16">
    <source>
        <dbReference type="Proteomes" id="UP000825935"/>
    </source>
</evidence>
<evidence type="ECO:0000256" key="11">
    <source>
        <dbReference type="SAM" id="MobiDB-lite"/>
    </source>
</evidence>
<proteinExistence type="predicted"/>
<dbReference type="InterPro" id="IPR008271">
    <property type="entry name" value="Ser/Thr_kinase_AS"/>
</dbReference>
<evidence type="ECO:0000256" key="7">
    <source>
        <dbReference type="ARBA" id="ARBA00022840"/>
    </source>
</evidence>
<evidence type="ECO:0000256" key="12">
    <source>
        <dbReference type="SAM" id="Phobius"/>
    </source>
</evidence>
<feature type="region of interest" description="Disordered" evidence="11">
    <location>
        <begin position="183"/>
        <end position="202"/>
    </location>
</feature>
<keyword evidence="5 10" id="KW-0547">Nucleotide-binding</keyword>
<feature type="signal peptide" evidence="13">
    <location>
        <begin position="1"/>
        <end position="27"/>
    </location>
</feature>
<evidence type="ECO:0000256" key="3">
    <source>
        <dbReference type="ARBA" id="ARBA00022692"/>
    </source>
</evidence>
<evidence type="ECO:0000256" key="9">
    <source>
        <dbReference type="ARBA" id="ARBA00023136"/>
    </source>
</evidence>
<dbReference type="GO" id="GO:0005524">
    <property type="term" value="F:ATP binding"/>
    <property type="evidence" value="ECO:0007669"/>
    <property type="project" value="UniProtKB-UniRule"/>
</dbReference>
<evidence type="ECO:0000313" key="15">
    <source>
        <dbReference type="EMBL" id="KAH7296526.1"/>
    </source>
</evidence>
<dbReference type="PANTHER" id="PTHR47974">
    <property type="entry name" value="OS07G0415500 PROTEIN"/>
    <property type="match status" value="1"/>
</dbReference>
<evidence type="ECO:0000256" key="13">
    <source>
        <dbReference type="SAM" id="SignalP"/>
    </source>
</evidence>
<comment type="caution">
    <text evidence="15">The sequence shown here is derived from an EMBL/GenBank/DDBJ whole genome shotgun (WGS) entry which is preliminary data.</text>
</comment>
<evidence type="ECO:0000256" key="5">
    <source>
        <dbReference type="ARBA" id="ARBA00022741"/>
    </source>
</evidence>
<protein>
    <recommendedName>
        <fullName evidence="14">Protein kinase domain-containing protein</fullName>
    </recommendedName>
</protein>
<keyword evidence="9 12" id="KW-0472">Membrane</keyword>
<dbReference type="Gene3D" id="1.10.510.10">
    <property type="entry name" value="Transferase(Phosphotransferase) domain 1"/>
    <property type="match status" value="1"/>
</dbReference>
<accession>A0A8T2RJF7</accession>
<feature type="chain" id="PRO_5035802912" description="Protein kinase domain-containing protein" evidence="13">
    <location>
        <begin position="28"/>
        <end position="691"/>
    </location>
</feature>
<dbReference type="InterPro" id="IPR017441">
    <property type="entry name" value="Protein_kinase_ATP_BS"/>
</dbReference>
<dbReference type="InterPro" id="IPR011009">
    <property type="entry name" value="Kinase-like_dom_sf"/>
</dbReference>
<dbReference type="OrthoDB" id="1926569at2759"/>
<keyword evidence="7 10" id="KW-0067">ATP-binding</keyword>
<dbReference type="OMA" id="WESHTAC"/>
<feature type="compositionally biased region" description="Low complexity" evidence="11">
    <location>
        <begin position="193"/>
        <end position="202"/>
    </location>
</feature>
<dbReference type="SUPFAM" id="SSF51110">
    <property type="entry name" value="alpha-D-mannose-specific plant lectins"/>
    <property type="match status" value="1"/>
</dbReference>
<keyword evidence="4 13" id="KW-0732">Signal</keyword>
<dbReference type="Proteomes" id="UP000825935">
    <property type="component" value="Chromosome 26"/>
</dbReference>
<organism evidence="15 16">
    <name type="scientific">Ceratopteris richardii</name>
    <name type="common">Triangle waterfern</name>
    <dbReference type="NCBI Taxonomy" id="49495"/>
    <lineage>
        <taxon>Eukaryota</taxon>
        <taxon>Viridiplantae</taxon>
        <taxon>Streptophyta</taxon>
        <taxon>Embryophyta</taxon>
        <taxon>Tracheophyta</taxon>
        <taxon>Polypodiopsida</taxon>
        <taxon>Polypodiidae</taxon>
        <taxon>Polypodiales</taxon>
        <taxon>Pteridineae</taxon>
        <taxon>Pteridaceae</taxon>
        <taxon>Parkerioideae</taxon>
        <taxon>Ceratopteris</taxon>
    </lineage>
</organism>
<dbReference type="Gene3D" id="3.30.200.20">
    <property type="entry name" value="Phosphorylase Kinase, domain 1"/>
    <property type="match status" value="1"/>
</dbReference>
<evidence type="ECO:0000256" key="1">
    <source>
        <dbReference type="ARBA" id="ARBA00004167"/>
    </source>
</evidence>
<dbReference type="PROSITE" id="PS00107">
    <property type="entry name" value="PROTEIN_KINASE_ATP"/>
    <property type="match status" value="1"/>
</dbReference>
<dbReference type="Pfam" id="PF00069">
    <property type="entry name" value="Pkinase"/>
    <property type="match status" value="1"/>
</dbReference>
<dbReference type="InterPro" id="IPR036426">
    <property type="entry name" value="Bulb-type_lectin_dom_sf"/>
</dbReference>
<evidence type="ECO:0000259" key="14">
    <source>
        <dbReference type="PROSITE" id="PS50011"/>
    </source>
</evidence>
<dbReference type="EMBL" id="CM035431">
    <property type="protein sequence ID" value="KAH7296526.1"/>
    <property type="molecule type" value="Genomic_DNA"/>
</dbReference>
<dbReference type="AlphaFoldDB" id="A0A8T2RJF7"/>
<evidence type="ECO:0000256" key="4">
    <source>
        <dbReference type="ARBA" id="ARBA00022729"/>
    </source>
</evidence>
<gene>
    <name evidence="15" type="ORF">KP509_26G026700</name>
</gene>
<keyword evidence="6" id="KW-0418">Kinase</keyword>
<dbReference type="GO" id="GO:0016020">
    <property type="term" value="C:membrane"/>
    <property type="evidence" value="ECO:0007669"/>
    <property type="project" value="UniProtKB-SubCell"/>
</dbReference>
<feature type="binding site" evidence="10">
    <location>
        <position position="322"/>
    </location>
    <ligand>
        <name>ATP</name>
        <dbReference type="ChEBI" id="CHEBI:30616"/>
    </ligand>
</feature>
<dbReference type="GO" id="GO:0004672">
    <property type="term" value="F:protein kinase activity"/>
    <property type="evidence" value="ECO:0007669"/>
    <property type="project" value="InterPro"/>
</dbReference>
<evidence type="ECO:0000256" key="10">
    <source>
        <dbReference type="PROSITE-ProRule" id="PRU10141"/>
    </source>
</evidence>